<sequence length="53" mass="6630">MYNYVEMRMHVNSKWFMFRKYLDNFLHFMMPRTIVPLYTMVRSYHDTVTAQST</sequence>
<dbReference type="STRING" id="7868.ENSCMIP00000011608"/>
<keyword evidence="2" id="KW-1185">Reference proteome</keyword>
<reference evidence="2" key="3">
    <citation type="journal article" date="2014" name="Nature">
        <title>Elephant shark genome provides unique insights into gnathostome evolution.</title>
        <authorList>
            <consortium name="International Elephant Shark Genome Sequencing Consortium"/>
            <person name="Venkatesh B."/>
            <person name="Lee A.P."/>
            <person name="Ravi V."/>
            <person name="Maurya A.K."/>
            <person name="Lian M.M."/>
            <person name="Swann J.B."/>
            <person name="Ohta Y."/>
            <person name="Flajnik M.F."/>
            <person name="Sutoh Y."/>
            <person name="Kasahara M."/>
            <person name="Hoon S."/>
            <person name="Gangu V."/>
            <person name="Roy S.W."/>
            <person name="Irimia M."/>
            <person name="Korzh V."/>
            <person name="Kondrychyn I."/>
            <person name="Lim Z.W."/>
            <person name="Tay B.H."/>
            <person name="Tohari S."/>
            <person name="Kong K.W."/>
            <person name="Ho S."/>
            <person name="Lorente-Galdos B."/>
            <person name="Quilez J."/>
            <person name="Marques-Bonet T."/>
            <person name="Raney B.J."/>
            <person name="Ingham P.W."/>
            <person name="Tay A."/>
            <person name="Hillier L.W."/>
            <person name="Minx P."/>
            <person name="Boehm T."/>
            <person name="Wilson R.K."/>
            <person name="Brenner S."/>
            <person name="Warren W.C."/>
        </authorList>
    </citation>
    <scope>NUCLEOTIDE SEQUENCE [LARGE SCALE GENOMIC DNA]</scope>
</reference>
<accession>A0A4W3H487</accession>
<reference evidence="1" key="5">
    <citation type="submission" date="2025-09" db="UniProtKB">
        <authorList>
            <consortium name="Ensembl"/>
        </authorList>
    </citation>
    <scope>IDENTIFICATION</scope>
</reference>
<reference evidence="1" key="4">
    <citation type="submission" date="2025-08" db="UniProtKB">
        <authorList>
            <consortium name="Ensembl"/>
        </authorList>
    </citation>
    <scope>IDENTIFICATION</scope>
</reference>
<organism evidence="1 2">
    <name type="scientific">Callorhinchus milii</name>
    <name type="common">Ghost shark</name>
    <dbReference type="NCBI Taxonomy" id="7868"/>
    <lineage>
        <taxon>Eukaryota</taxon>
        <taxon>Metazoa</taxon>
        <taxon>Chordata</taxon>
        <taxon>Craniata</taxon>
        <taxon>Vertebrata</taxon>
        <taxon>Chondrichthyes</taxon>
        <taxon>Holocephali</taxon>
        <taxon>Chimaeriformes</taxon>
        <taxon>Callorhinchidae</taxon>
        <taxon>Callorhinchus</taxon>
    </lineage>
</organism>
<dbReference type="InParanoid" id="A0A4W3H487"/>
<reference evidence="2" key="2">
    <citation type="journal article" date="2007" name="PLoS Biol.">
        <title>Survey sequencing and comparative analysis of the elephant shark (Callorhinchus milii) genome.</title>
        <authorList>
            <person name="Venkatesh B."/>
            <person name="Kirkness E.F."/>
            <person name="Loh Y.H."/>
            <person name="Halpern A.L."/>
            <person name="Lee A.P."/>
            <person name="Johnson J."/>
            <person name="Dandona N."/>
            <person name="Viswanathan L.D."/>
            <person name="Tay A."/>
            <person name="Venter J.C."/>
            <person name="Strausberg R.L."/>
            <person name="Brenner S."/>
        </authorList>
    </citation>
    <scope>NUCLEOTIDE SEQUENCE [LARGE SCALE GENOMIC DNA]</scope>
</reference>
<name>A0A4W3H487_CALMI</name>
<proteinExistence type="predicted"/>
<dbReference type="Ensembl" id="ENSCMIT00000011891.1">
    <property type="protein sequence ID" value="ENSCMIP00000011608.1"/>
    <property type="gene ID" value="ENSCMIG00000006014.1"/>
</dbReference>
<evidence type="ECO:0000313" key="1">
    <source>
        <dbReference type="Ensembl" id="ENSCMIP00000011608.1"/>
    </source>
</evidence>
<dbReference type="GeneTree" id="ENSGT00970000196874"/>
<dbReference type="AlphaFoldDB" id="A0A4W3H487"/>
<protein>
    <submittedName>
        <fullName evidence="1">Uncharacterized protein</fullName>
    </submittedName>
</protein>
<dbReference type="Proteomes" id="UP000314986">
    <property type="component" value="Unassembled WGS sequence"/>
</dbReference>
<evidence type="ECO:0000313" key="2">
    <source>
        <dbReference type="Proteomes" id="UP000314986"/>
    </source>
</evidence>
<reference evidence="2" key="1">
    <citation type="journal article" date="2006" name="Science">
        <title>Ancient noncoding elements conserved in the human genome.</title>
        <authorList>
            <person name="Venkatesh B."/>
            <person name="Kirkness E.F."/>
            <person name="Loh Y.H."/>
            <person name="Halpern A.L."/>
            <person name="Lee A.P."/>
            <person name="Johnson J."/>
            <person name="Dandona N."/>
            <person name="Viswanathan L.D."/>
            <person name="Tay A."/>
            <person name="Venter J.C."/>
            <person name="Strausberg R.L."/>
            <person name="Brenner S."/>
        </authorList>
    </citation>
    <scope>NUCLEOTIDE SEQUENCE [LARGE SCALE GENOMIC DNA]</scope>
</reference>